<dbReference type="PANTHER" id="PTHR31908:SF11">
    <property type="entry name" value="PROTEIN CROWDED NUCLEI 1"/>
    <property type="match status" value="1"/>
</dbReference>
<keyword evidence="1 5" id="KW-0175">Coiled coil</keyword>
<dbReference type="GO" id="GO:0005652">
    <property type="term" value="C:nuclear lamina"/>
    <property type="evidence" value="ECO:0007669"/>
    <property type="project" value="UniProtKB-SubCell"/>
</dbReference>
<feature type="region of interest" description="Disordered" evidence="6">
    <location>
        <begin position="11"/>
        <end position="32"/>
    </location>
</feature>
<sequence length="1203" mass="137509">MFTPQKLWPLTPRSATGQKNGSSLPGPGSVTNQISPTNVEVLAKGKAVTFLEGDGVMDQESLTERASKLENEFEFSNFLCNSGCAFCGSFELFEYQYNMGLLLIEKKEWAVKYEELRQALAETTDTLKREQTAHSSALSEVEKREENLKKALGVERQCVLDLEKALREMRSEYAEIKFNADSKLAEANALVTSVEEKSLEVEAKFHAADAKLAEVSRKSSEIERKLHELEAQENALRRERSFFTTEREAHDTALSKQREDLREWERKLQEAEERLADSRRLLNQREERANENDRILKEKQNDLEELRKKIEISNSTLKNKEEDISSRLASIALKEKASSYLTFIHSIILVLVEIQKLVDEHKSILTEKQKEFELEMEQRRKEHDDQLKNKLVEVEKKEAEIAHVEEKLKKREQAIEKKSEKVREKELDFDSKLKDFRGREKSLRVEEQNLEKERKQMLAEKEDLLRVKYELENLKADSETLQLRLNEERQQLKVTEEERMELARLQSELKQEIDKYRFQSEELMKEADDLKEAKEKFEKEWEELDDKRAEIKKEHEEVLEQQRSLEKLRHSEEERLRNEKLEIQQYVQRELEALKLAKDSFAASLEHEKSILAEKSQSEKSQLTHDFEMRKQELEAEMRRKQEEIETHLHEKENTFEQEREMELNNINYLREVSRREMEEMKLERLRIEKEKLAISQNKKHVEAQQHEMKKDIEELVGLSQKLKDQREQFIKERERFIAFAEKQKNCEACGETIREFVLSDLHSLTELENLEAPPLPRVAENYLKEAVEGTVERFGAESSPGLVNSGSPTAGGTISWLRKCTSKIFKFSPGKKLELDYAQDPMGISALSEKQVVGSAKTLPSDVSALSEKQVVGLPETSPSGEKEPEASLQVANDSFDFQIVESDSALREVDAGQALSVDQGPLSVPEDSQNSKLKAQRRPGKGGRPRASRTRSVKAAVDGSKTNGNVENSVYTNDDSQAESDLVGTPKKIRKRNHTATVSDNQTEGHSDSIKDGDRPRRRQRVVATEPSPGQKRYNLRQPKKSIGTVANGSLPRVGRGKEKETNQLAGAEANQSENVEIGGASREEVNEPGAAAARPRRFRDRDGDEPVRSNWAASEFSADSPFKIAGDTHGGRVDTANTSVDDVVGSEVNGMAEGTRDYSHEEFKSESHGGEDDNNDGDDDEVDHPGEVSIGKKLWTFLTT</sequence>
<feature type="compositionally biased region" description="Basic and acidic residues" evidence="6">
    <location>
        <begin position="1157"/>
        <end position="1174"/>
    </location>
</feature>
<protein>
    <submittedName>
        <fullName evidence="7">Protein CROWDED NUCLEI 1</fullName>
    </submittedName>
</protein>
<feature type="coiled-coil region" evidence="5">
    <location>
        <begin position="106"/>
        <end position="133"/>
    </location>
</feature>
<feature type="compositionally biased region" description="Basic and acidic residues" evidence="6">
    <location>
        <begin position="1005"/>
        <end position="1017"/>
    </location>
</feature>
<evidence type="ECO:0000256" key="2">
    <source>
        <dbReference type="ARBA" id="ARBA00023242"/>
    </source>
</evidence>
<evidence type="ECO:0000256" key="4">
    <source>
        <dbReference type="ARBA" id="ARBA00024208"/>
    </source>
</evidence>
<feature type="region of interest" description="Disordered" evidence="6">
    <location>
        <begin position="868"/>
        <end position="888"/>
    </location>
</feature>
<feature type="coiled-coil region" evidence="5">
    <location>
        <begin position="380"/>
        <end position="589"/>
    </location>
</feature>
<proteinExistence type="inferred from homology"/>
<evidence type="ECO:0000313" key="8">
    <source>
        <dbReference type="Proteomes" id="UP001289374"/>
    </source>
</evidence>
<name>A0AAE1WHK9_9LAMI</name>
<evidence type="ECO:0000256" key="6">
    <source>
        <dbReference type="SAM" id="MobiDB-lite"/>
    </source>
</evidence>
<feature type="coiled-coil region" evidence="5">
    <location>
        <begin position="624"/>
        <end position="733"/>
    </location>
</feature>
<feature type="compositionally biased region" description="Polar residues" evidence="6">
    <location>
        <begin position="962"/>
        <end position="977"/>
    </location>
</feature>
<reference evidence="7" key="2">
    <citation type="journal article" date="2024" name="Plant">
        <title>Genomic evolution and insights into agronomic trait innovations of Sesamum species.</title>
        <authorList>
            <person name="Miao H."/>
            <person name="Wang L."/>
            <person name="Qu L."/>
            <person name="Liu H."/>
            <person name="Sun Y."/>
            <person name="Le M."/>
            <person name="Wang Q."/>
            <person name="Wei S."/>
            <person name="Zheng Y."/>
            <person name="Lin W."/>
            <person name="Duan Y."/>
            <person name="Cao H."/>
            <person name="Xiong S."/>
            <person name="Wang X."/>
            <person name="Wei L."/>
            <person name="Li C."/>
            <person name="Ma Q."/>
            <person name="Ju M."/>
            <person name="Zhao R."/>
            <person name="Li G."/>
            <person name="Mu C."/>
            <person name="Tian Q."/>
            <person name="Mei H."/>
            <person name="Zhang T."/>
            <person name="Gao T."/>
            <person name="Zhang H."/>
        </authorList>
    </citation>
    <scope>NUCLEOTIDE SEQUENCE</scope>
    <source>
        <strain evidence="7">K16</strain>
    </source>
</reference>
<dbReference type="GO" id="GO:0006997">
    <property type="term" value="P:nucleus organization"/>
    <property type="evidence" value="ECO:0007669"/>
    <property type="project" value="InterPro"/>
</dbReference>
<comment type="similarity">
    <text evidence="4">Belongs to the CRWN family.</text>
</comment>
<feature type="compositionally biased region" description="Basic residues" evidence="6">
    <location>
        <begin position="936"/>
        <end position="954"/>
    </location>
</feature>
<evidence type="ECO:0000256" key="1">
    <source>
        <dbReference type="ARBA" id="ARBA00023054"/>
    </source>
</evidence>
<feature type="region of interest" description="Disordered" evidence="6">
    <location>
        <begin position="913"/>
        <end position="1203"/>
    </location>
</feature>
<feature type="compositionally biased region" description="Polar residues" evidence="6">
    <location>
        <begin position="13"/>
        <end position="32"/>
    </location>
</feature>
<evidence type="ECO:0000256" key="5">
    <source>
        <dbReference type="SAM" id="Coils"/>
    </source>
</evidence>
<evidence type="ECO:0000256" key="3">
    <source>
        <dbReference type="ARBA" id="ARBA00024186"/>
    </source>
</evidence>
<keyword evidence="8" id="KW-1185">Reference proteome</keyword>
<evidence type="ECO:0000313" key="7">
    <source>
        <dbReference type="EMBL" id="KAK4393404.1"/>
    </source>
</evidence>
<dbReference type="AlphaFoldDB" id="A0AAE1WHK9"/>
<accession>A0AAE1WHK9</accession>
<gene>
    <name evidence="7" type="ORF">Sango_1811200</name>
</gene>
<comment type="caution">
    <text evidence="7">The sequence shown here is derived from an EMBL/GenBank/DDBJ whole genome shotgun (WGS) entry which is preliminary data.</text>
</comment>
<dbReference type="Proteomes" id="UP001289374">
    <property type="component" value="Unassembled WGS sequence"/>
</dbReference>
<dbReference type="InterPro" id="IPR040418">
    <property type="entry name" value="CRWN"/>
</dbReference>
<comment type="subcellular location">
    <subcellularLocation>
        <location evidence="3">Nucleus lamina</location>
    </subcellularLocation>
</comment>
<feature type="compositionally biased region" description="Acidic residues" evidence="6">
    <location>
        <begin position="1175"/>
        <end position="1185"/>
    </location>
</feature>
<dbReference type="EMBL" id="JACGWL010000010">
    <property type="protein sequence ID" value="KAK4393404.1"/>
    <property type="molecule type" value="Genomic_DNA"/>
</dbReference>
<reference evidence="7" key="1">
    <citation type="submission" date="2020-06" db="EMBL/GenBank/DDBJ databases">
        <authorList>
            <person name="Li T."/>
            <person name="Hu X."/>
            <person name="Zhang T."/>
            <person name="Song X."/>
            <person name="Zhang H."/>
            <person name="Dai N."/>
            <person name="Sheng W."/>
            <person name="Hou X."/>
            <person name="Wei L."/>
        </authorList>
    </citation>
    <scope>NUCLEOTIDE SEQUENCE</scope>
    <source>
        <strain evidence="7">K16</strain>
        <tissue evidence="7">Leaf</tissue>
    </source>
</reference>
<feature type="coiled-coil region" evidence="5">
    <location>
        <begin position="212"/>
        <end position="323"/>
    </location>
</feature>
<organism evidence="7 8">
    <name type="scientific">Sesamum angolense</name>
    <dbReference type="NCBI Taxonomy" id="2727404"/>
    <lineage>
        <taxon>Eukaryota</taxon>
        <taxon>Viridiplantae</taxon>
        <taxon>Streptophyta</taxon>
        <taxon>Embryophyta</taxon>
        <taxon>Tracheophyta</taxon>
        <taxon>Spermatophyta</taxon>
        <taxon>Magnoliopsida</taxon>
        <taxon>eudicotyledons</taxon>
        <taxon>Gunneridae</taxon>
        <taxon>Pentapetalae</taxon>
        <taxon>asterids</taxon>
        <taxon>lamiids</taxon>
        <taxon>Lamiales</taxon>
        <taxon>Pedaliaceae</taxon>
        <taxon>Sesamum</taxon>
    </lineage>
</organism>
<keyword evidence="2" id="KW-0539">Nucleus</keyword>
<dbReference type="PANTHER" id="PTHR31908">
    <property type="entry name" value="PROTEIN CROWDED NUCLEI 4"/>
    <property type="match status" value="1"/>
</dbReference>